<organism evidence="4 5">
    <name type="scientific">Streptacidiphilus monticola</name>
    <dbReference type="NCBI Taxonomy" id="2161674"/>
    <lineage>
        <taxon>Bacteria</taxon>
        <taxon>Bacillati</taxon>
        <taxon>Actinomycetota</taxon>
        <taxon>Actinomycetes</taxon>
        <taxon>Kitasatosporales</taxon>
        <taxon>Streptomycetaceae</taxon>
        <taxon>Streptacidiphilus</taxon>
    </lineage>
</organism>
<evidence type="ECO:0000259" key="3">
    <source>
        <dbReference type="PROSITE" id="PS51898"/>
    </source>
</evidence>
<feature type="domain" description="Tyr recombinase" evidence="3">
    <location>
        <begin position="37"/>
        <end position="235"/>
    </location>
</feature>
<dbReference type="PROSITE" id="PS51898">
    <property type="entry name" value="TYR_RECOMBINASE"/>
    <property type="match status" value="1"/>
</dbReference>
<dbReference type="PANTHER" id="PTHR30349:SF91">
    <property type="entry name" value="INTA PROTEIN"/>
    <property type="match status" value="1"/>
</dbReference>
<dbReference type="InterPro" id="IPR002104">
    <property type="entry name" value="Integrase_catalytic"/>
</dbReference>
<dbReference type="EMBL" id="JBHSQJ010000046">
    <property type="protein sequence ID" value="MFC5907895.1"/>
    <property type="molecule type" value="Genomic_DNA"/>
</dbReference>
<gene>
    <name evidence="4" type="ORF">ACFP3V_11790</name>
</gene>
<keyword evidence="5" id="KW-1185">Reference proteome</keyword>
<reference evidence="5" key="1">
    <citation type="journal article" date="2019" name="Int. J. Syst. Evol. Microbiol.">
        <title>The Global Catalogue of Microorganisms (GCM) 10K type strain sequencing project: providing services to taxonomists for standard genome sequencing and annotation.</title>
        <authorList>
            <consortium name="The Broad Institute Genomics Platform"/>
            <consortium name="The Broad Institute Genome Sequencing Center for Infectious Disease"/>
            <person name="Wu L."/>
            <person name="Ma J."/>
        </authorList>
    </citation>
    <scope>NUCLEOTIDE SEQUENCE [LARGE SCALE GENOMIC DNA]</scope>
    <source>
        <strain evidence="5">JCM 4816</strain>
    </source>
</reference>
<sequence>MTGPHNPPNDGTEAGASAAFGSVDPQSSQALHRALAARTYPLPDPGEDSRFCYREHPLHAVIHTALTTGLRRGELLALTWNDINLDTGTAVIRRTLQRATGSGLVLLPTKSEHSDRRIPLPAATVQVLREHRERQEADFQAAGRIWAPEGYVFTAPGSTLPIEPSTLNRRFATLLRQAGLRRIRFHDLRHSTATLLLDQGVELVVIKELLGHAHIGVTATVYAHVRLRIQRDAINRLSTALAGTTAETATNQHEREDPPGNGIMNP</sequence>
<dbReference type="InterPro" id="IPR050090">
    <property type="entry name" value="Tyrosine_recombinase_XerCD"/>
</dbReference>
<proteinExistence type="predicted"/>
<dbReference type="CDD" id="cd01189">
    <property type="entry name" value="INT_ICEBs1_C_like"/>
    <property type="match status" value="1"/>
</dbReference>
<keyword evidence="1" id="KW-0233">DNA recombination</keyword>
<accession>A0ABW1FZG9</accession>
<name>A0ABW1FZG9_9ACTN</name>
<feature type="region of interest" description="Disordered" evidence="2">
    <location>
        <begin position="244"/>
        <end position="266"/>
    </location>
</feature>
<comment type="caution">
    <text evidence="4">The sequence shown here is derived from an EMBL/GenBank/DDBJ whole genome shotgun (WGS) entry which is preliminary data.</text>
</comment>
<protein>
    <submittedName>
        <fullName evidence="4">Site-specific integrase</fullName>
    </submittedName>
</protein>
<dbReference type="PANTHER" id="PTHR30349">
    <property type="entry name" value="PHAGE INTEGRASE-RELATED"/>
    <property type="match status" value="1"/>
</dbReference>
<feature type="region of interest" description="Disordered" evidence="2">
    <location>
        <begin position="1"/>
        <end position="27"/>
    </location>
</feature>
<dbReference type="RefSeq" id="WP_380582776.1">
    <property type="nucleotide sequence ID" value="NZ_JBHSQJ010000046.1"/>
</dbReference>
<evidence type="ECO:0000313" key="4">
    <source>
        <dbReference type="EMBL" id="MFC5907895.1"/>
    </source>
</evidence>
<dbReference type="InterPro" id="IPR013762">
    <property type="entry name" value="Integrase-like_cat_sf"/>
</dbReference>
<dbReference type="InterPro" id="IPR011010">
    <property type="entry name" value="DNA_brk_join_enz"/>
</dbReference>
<evidence type="ECO:0000313" key="5">
    <source>
        <dbReference type="Proteomes" id="UP001596174"/>
    </source>
</evidence>
<evidence type="ECO:0000256" key="1">
    <source>
        <dbReference type="ARBA" id="ARBA00023172"/>
    </source>
</evidence>
<dbReference type="SUPFAM" id="SSF56349">
    <property type="entry name" value="DNA breaking-rejoining enzymes"/>
    <property type="match status" value="1"/>
</dbReference>
<dbReference type="Pfam" id="PF00589">
    <property type="entry name" value="Phage_integrase"/>
    <property type="match status" value="1"/>
</dbReference>
<evidence type="ECO:0000256" key="2">
    <source>
        <dbReference type="SAM" id="MobiDB-lite"/>
    </source>
</evidence>
<dbReference type="Gene3D" id="1.10.443.10">
    <property type="entry name" value="Intergrase catalytic core"/>
    <property type="match status" value="1"/>
</dbReference>
<dbReference type="Proteomes" id="UP001596174">
    <property type="component" value="Unassembled WGS sequence"/>
</dbReference>